<name>A0A0K8MC75_9PROT</name>
<comment type="caution">
    <text evidence="1">The sequence shown here is derived from an EMBL/GenBank/DDBJ whole genome shotgun (WGS) entry which is preliminary data.</text>
</comment>
<dbReference type="EMBL" id="BBVC01000026">
    <property type="protein sequence ID" value="GAO98150.1"/>
    <property type="molecule type" value="Genomic_DNA"/>
</dbReference>
<reference evidence="1 2" key="1">
    <citation type="submission" date="2015-03" db="EMBL/GenBank/DDBJ databases">
        <title>Caedibacter varicaedens, whole genome shotgun sequence.</title>
        <authorList>
            <person name="Suzuki H."/>
            <person name="Dapper A.L."/>
            <person name="Gibson A.K."/>
            <person name="Jackson C."/>
            <person name="Lee H."/>
            <person name="Pejaver V.R."/>
            <person name="Doak T."/>
            <person name="Lynch M."/>
        </authorList>
    </citation>
    <scope>NUCLEOTIDE SEQUENCE [LARGE SCALE GENOMIC DNA]</scope>
</reference>
<accession>A0A0K8MC75</accession>
<keyword evidence="2" id="KW-1185">Reference proteome</keyword>
<organism evidence="1 2">
    <name type="scientific">Caedimonas varicaedens</name>
    <dbReference type="NCBI Taxonomy" id="1629334"/>
    <lineage>
        <taxon>Bacteria</taxon>
        <taxon>Pseudomonadati</taxon>
        <taxon>Pseudomonadota</taxon>
        <taxon>Alphaproteobacteria</taxon>
        <taxon>Holosporales</taxon>
        <taxon>Caedimonadaceae</taxon>
        <taxon>Caedimonas</taxon>
    </lineage>
</organism>
<sequence length="73" mass="8546">MKILLTSAQIIKRRPVWTHNALTKFVESDHVQKSKVGDKNVPLYDMAKVIAAEQTENFKQWRTQYEAKKRSQS</sequence>
<gene>
    <name evidence="1" type="ORF">Cva_00798</name>
</gene>
<dbReference type="AlphaFoldDB" id="A0A0K8MC75"/>
<proteinExistence type="predicted"/>
<evidence type="ECO:0000313" key="2">
    <source>
        <dbReference type="Proteomes" id="UP000036771"/>
    </source>
</evidence>
<dbReference type="STRING" id="1629334.Cva_00798"/>
<dbReference type="Proteomes" id="UP000036771">
    <property type="component" value="Unassembled WGS sequence"/>
</dbReference>
<evidence type="ECO:0000313" key="1">
    <source>
        <dbReference type="EMBL" id="GAO98150.1"/>
    </source>
</evidence>
<protein>
    <submittedName>
        <fullName evidence="1">Uncharacterized protein</fullName>
    </submittedName>
</protein>